<feature type="transmembrane region" description="Helical" evidence="8">
    <location>
        <begin position="140"/>
        <end position="160"/>
    </location>
</feature>
<dbReference type="Gene3D" id="3.40.50.80">
    <property type="entry name" value="Nucleotide-binding domain of ferredoxin-NADP reductase (FNR) module"/>
    <property type="match status" value="1"/>
</dbReference>
<reference evidence="10" key="1">
    <citation type="submission" date="2023-01" db="EMBL/GenBank/DDBJ databases">
        <title>Exophiala dermititidis isolated from Cystic Fibrosis Patient.</title>
        <authorList>
            <person name="Kurbessoian T."/>
            <person name="Crocker A."/>
            <person name="Murante D."/>
            <person name="Hogan D.A."/>
            <person name="Stajich J.E."/>
        </authorList>
    </citation>
    <scope>NUCLEOTIDE SEQUENCE</scope>
    <source>
        <strain evidence="10">Ex8</strain>
    </source>
</reference>
<dbReference type="InterPro" id="IPR051410">
    <property type="entry name" value="Ferric/Cupric_Reductase"/>
</dbReference>
<dbReference type="GO" id="GO:0006879">
    <property type="term" value="P:intracellular iron ion homeostasis"/>
    <property type="evidence" value="ECO:0007669"/>
    <property type="project" value="TreeGrafter"/>
</dbReference>
<evidence type="ECO:0000256" key="4">
    <source>
        <dbReference type="ARBA" id="ARBA00022989"/>
    </source>
</evidence>
<feature type="transmembrane region" description="Helical" evidence="8">
    <location>
        <begin position="54"/>
        <end position="73"/>
    </location>
</feature>
<evidence type="ECO:0000256" key="1">
    <source>
        <dbReference type="ARBA" id="ARBA00004141"/>
    </source>
</evidence>
<evidence type="ECO:0000256" key="8">
    <source>
        <dbReference type="SAM" id="Phobius"/>
    </source>
</evidence>
<dbReference type="EMBL" id="JAJGCB010000001">
    <property type="protein sequence ID" value="KAJ8996244.1"/>
    <property type="molecule type" value="Genomic_DNA"/>
</dbReference>
<evidence type="ECO:0000256" key="2">
    <source>
        <dbReference type="ARBA" id="ARBA00022448"/>
    </source>
</evidence>
<evidence type="ECO:0000256" key="7">
    <source>
        <dbReference type="SAM" id="MobiDB-lite"/>
    </source>
</evidence>
<comment type="caution">
    <text evidence="10">The sequence shown here is derived from an EMBL/GenBank/DDBJ whole genome shotgun (WGS) entry which is preliminary data.</text>
</comment>
<proteinExistence type="predicted"/>
<comment type="subcellular location">
    <subcellularLocation>
        <location evidence="1">Membrane</location>
        <topology evidence="1">Multi-pass membrane protein</topology>
    </subcellularLocation>
</comment>
<accession>A0AAN6F4J2</accession>
<dbReference type="GO" id="GO:0015677">
    <property type="term" value="P:copper ion import"/>
    <property type="evidence" value="ECO:0007669"/>
    <property type="project" value="TreeGrafter"/>
</dbReference>
<evidence type="ECO:0000256" key="5">
    <source>
        <dbReference type="ARBA" id="ARBA00023065"/>
    </source>
</evidence>
<dbReference type="PANTHER" id="PTHR32361:SF28">
    <property type="entry name" value="FRP1P"/>
    <property type="match status" value="1"/>
</dbReference>
<feature type="region of interest" description="Disordered" evidence="7">
    <location>
        <begin position="83"/>
        <end position="116"/>
    </location>
</feature>
<dbReference type="InterPro" id="IPR017927">
    <property type="entry name" value="FAD-bd_FR_type"/>
</dbReference>
<dbReference type="GO" id="GO:0005886">
    <property type="term" value="C:plasma membrane"/>
    <property type="evidence" value="ECO:0007669"/>
    <property type="project" value="TreeGrafter"/>
</dbReference>
<evidence type="ECO:0000256" key="6">
    <source>
        <dbReference type="ARBA" id="ARBA00023136"/>
    </source>
</evidence>
<dbReference type="InterPro" id="IPR013130">
    <property type="entry name" value="Fe3_Rdtase_TM_dom"/>
</dbReference>
<evidence type="ECO:0000256" key="3">
    <source>
        <dbReference type="ARBA" id="ARBA00022692"/>
    </source>
</evidence>
<name>A0AAN6F4J2_EXODE</name>
<gene>
    <name evidence="10" type="ORF">HRR80_000975</name>
</gene>
<feature type="compositionally biased region" description="Low complexity" evidence="7">
    <location>
        <begin position="93"/>
        <end position="108"/>
    </location>
</feature>
<feature type="transmembrane region" description="Helical" evidence="8">
    <location>
        <begin position="204"/>
        <end position="222"/>
    </location>
</feature>
<evidence type="ECO:0000313" key="10">
    <source>
        <dbReference type="EMBL" id="KAJ8996244.1"/>
    </source>
</evidence>
<dbReference type="AlphaFoldDB" id="A0AAN6F4J2"/>
<keyword evidence="2" id="KW-0813">Transport</keyword>
<feature type="domain" description="FAD-binding FR-type" evidence="9">
    <location>
        <begin position="236"/>
        <end position="373"/>
    </location>
</feature>
<feature type="transmembrane region" description="Helical" evidence="8">
    <location>
        <begin position="175"/>
        <end position="197"/>
    </location>
</feature>
<sequence>MDEVLPPEFLDALRLSLKPSAALVATLEEPPRAPENGHVRELIEAILWHRKFVLTYYVVLALLVALTGAHGLYNKRVRRARQDKKRYKPIPDTPSSSSSTLSGTITPPQKDDVSETTPLLVQPEAEDSIKRRWRPTLWGGIRLFSVIHMLGMFAVWYAILRPLGYTLLRYLTERVVFLGIAAILSYFIIYVTSVGWFRYLYYEAFLGLHILFQVAALVFLFFHYPTASPYVLATFIIWAVDRILWRISLSSKRVIATLEVAPDEQTILVHCEIELRKKLFGIRSHLHHGWLPGQHVFLTIPALSFKNRFQTHPFTIASPAPLRDYDTTGVKVWPLQLVIRSINGFSRDLLEYAKHHQHCEVILDGPHGGVEALEAAHHADRVCFVAGGSGIAVTYPLAWDVRVKQDMQPDALVSTRTVYDFASGLKTTQAVTDCGPMARSCAYAHFWVRQDPRHAHWISMFPRAACVQGDRNDDVDIIITANDDLAKPDGHQEVGSIVTHAFDTRRSGSGFRYGSEGGRPDLRTEVWNWVTSTSSTGTVLQGDYCGALSSSTTRQRSTSWDVDRHSRPGPEKEKLCIVVSGPDGLVRDVRNVAARLVKEGWDLEVWVEKFGW</sequence>
<keyword evidence="6 8" id="KW-0472">Membrane</keyword>
<dbReference type="CDD" id="cd06186">
    <property type="entry name" value="NOX_Duox_like_FAD_NADP"/>
    <property type="match status" value="1"/>
</dbReference>
<dbReference type="InterPro" id="IPR013112">
    <property type="entry name" value="FAD-bd_8"/>
</dbReference>
<evidence type="ECO:0000259" key="9">
    <source>
        <dbReference type="PROSITE" id="PS51384"/>
    </source>
</evidence>
<organism evidence="10 11">
    <name type="scientific">Exophiala dermatitidis</name>
    <name type="common">Black yeast-like fungus</name>
    <name type="synonym">Wangiella dermatitidis</name>
    <dbReference type="NCBI Taxonomy" id="5970"/>
    <lineage>
        <taxon>Eukaryota</taxon>
        <taxon>Fungi</taxon>
        <taxon>Dikarya</taxon>
        <taxon>Ascomycota</taxon>
        <taxon>Pezizomycotina</taxon>
        <taxon>Eurotiomycetes</taxon>
        <taxon>Chaetothyriomycetidae</taxon>
        <taxon>Chaetothyriales</taxon>
        <taxon>Herpotrichiellaceae</taxon>
        <taxon>Exophiala</taxon>
    </lineage>
</organism>
<dbReference type="Pfam" id="PF01794">
    <property type="entry name" value="Ferric_reduct"/>
    <property type="match status" value="1"/>
</dbReference>
<dbReference type="GO" id="GO:0006826">
    <property type="term" value="P:iron ion transport"/>
    <property type="evidence" value="ECO:0007669"/>
    <property type="project" value="TreeGrafter"/>
</dbReference>
<dbReference type="Proteomes" id="UP001161757">
    <property type="component" value="Unassembled WGS sequence"/>
</dbReference>
<evidence type="ECO:0000313" key="11">
    <source>
        <dbReference type="Proteomes" id="UP001161757"/>
    </source>
</evidence>
<dbReference type="GO" id="GO:0000293">
    <property type="term" value="F:ferric-chelate reductase activity"/>
    <property type="evidence" value="ECO:0007669"/>
    <property type="project" value="TreeGrafter"/>
</dbReference>
<dbReference type="Pfam" id="PF08022">
    <property type="entry name" value="FAD_binding_8"/>
    <property type="match status" value="1"/>
</dbReference>
<keyword evidence="4 8" id="KW-1133">Transmembrane helix</keyword>
<keyword evidence="3 8" id="KW-0812">Transmembrane</keyword>
<protein>
    <recommendedName>
        <fullName evidence="9">FAD-binding FR-type domain-containing protein</fullName>
    </recommendedName>
</protein>
<dbReference type="PROSITE" id="PS51384">
    <property type="entry name" value="FAD_FR"/>
    <property type="match status" value="1"/>
</dbReference>
<dbReference type="InterPro" id="IPR039261">
    <property type="entry name" value="FNR_nucleotide-bd"/>
</dbReference>
<keyword evidence="5" id="KW-0406">Ion transport</keyword>
<dbReference type="PANTHER" id="PTHR32361">
    <property type="entry name" value="FERRIC/CUPRIC REDUCTASE TRANSMEMBRANE COMPONENT"/>
    <property type="match status" value="1"/>
</dbReference>